<dbReference type="Proteomes" id="UP001055125">
    <property type="component" value="Unassembled WGS sequence"/>
</dbReference>
<evidence type="ECO:0000313" key="3">
    <source>
        <dbReference type="Proteomes" id="UP001055125"/>
    </source>
</evidence>
<reference evidence="2" key="2">
    <citation type="submission" date="2021-08" db="EMBL/GenBank/DDBJ databases">
        <authorList>
            <person name="Tani A."/>
            <person name="Ola A."/>
            <person name="Ogura Y."/>
            <person name="Katsura K."/>
            <person name="Hayashi T."/>
        </authorList>
    </citation>
    <scope>NUCLEOTIDE SEQUENCE</scope>
    <source>
        <strain evidence="2">DSM 19015</strain>
    </source>
</reference>
<dbReference type="RefSeq" id="WP_238242627.1">
    <property type="nucleotide sequence ID" value="NZ_BPQP01000008.1"/>
</dbReference>
<organism evidence="2 3">
    <name type="scientific">Methylobacterium iners</name>
    <dbReference type="NCBI Taxonomy" id="418707"/>
    <lineage>
        <taxon>Bacteria</taxon>
        <taxon>Pseudomonadati</taxon>
        <taxon>Pseudomonadota</taxon>
        <taxon>Alphaproteobacteria</taxon>
        <taxon>Hyphomicrobiales</taxon>
        <taxon>Methylobacteriaceae</taxon>
        <taxon>Methylobacterium</taxon>
    </lineage>
</organism>
<comment type="caution">
    <text evidence="2">The sequence shown here is derived from an EMBL/GenBank/DDBJ whole genome shotgun (WGS) entry which is preliminary data.</text>
</comment>
<evidence type="ECO:0000256" key="1">
    <source>
        <dbReference type="SAM" id="MobiDB-lite"/>
    </source>
</evidence>
<reference evidence="2" key="1">
    <citation type="journal article" date="2021" name="Front. Microbiol.">
        <title>Comprehensive Comparative Genomics and Phenotyping of Methylobacterium Species.</title>
        <authorList>
            <person name="Alessa O."/>
            <person name="Ogura Y."/>
            <person name="Fujitani Y."/>
            <person name="Takami H."/>
            <person name="Hayashi T."/>
            <person name="Sahin N."/>
            <person name="Tani A."/>
        </authorList>
    </citation>
    <scope>NUCLEOTIDE SEQUENCE</scope>
    <source>
        <strain evidence="2">DSM 19015</strain>
    </source>
</reference>
<accession>A0ABQ4RTW0</accession>
<proteinExistence type="predicted"/>
<gene>
    <name evidence="2" type="ORF">OCOJLMKI_0616</name>
</gene>
<keyword evidence="3" id="KW-1185">Reference proteome</keyword>
<dbReference type="EMBL" id="BPQP01000008">
    <property type="protein sequence ID" value="GJD93422.1"/>
    <property type="molecule type" value="Genomic_DNA"/>
</dbReference>
<feature type="region of interest" description="Disordered" evidence="1">
    <location>
        <begin position="26"/>
        <end position="47"/>
    </location>
</feature>
<name>A0ABQ4RTW0_9HYPH</name>
<evidence type="ECO:0000313" key="2">
    <source>
        <dbReference type="EMBL" id="GJD93422.1"/>
    </source>
</evidence>
<protein>
    <submittedName>
        <fullName evidence="2">Uncharacterized protein</fullName>
    </submittedName>
</protein>
<sequence>MIGPAELEDIRLDLEAAEQERWALAEAAERPYPKPEAGANPERQAVA</sequence>